<evidence type="ECO:0000256" key="1">
    <source>
        <dbReference type="ARBA" id="ARBA00004429"/>
    </source>
</evidence>
<keyword evidence="7 8" id="KW-0472">Membrane</keyword>
<dbReference type="PANTHER" id="PTHR30012">
    <property type="entry name" value="GENERAL SECRETION PATHWAY PROTEIN"/>
    <property type="match status" value="1"/>
</dbReference>
<feature type="domain" description="Type II secretion system protein GspF" evidence="9">
    <location>
        <begin position="67"/>
        <end position="190"/>
    </location>
</feature>
<dbReference type="Pfam" id="PF00482">
    <property type="entry name" value="T2SSF"/>
    <property type="match status" value="2"/>
</dbReference>
<comment type="subcellular location">
    <subcellularLocation>
        <location evidence="1">Cell inner membrane</location>
        <topology evidence="1">Multi-pass membrane protein</topology>
    </subcellularLocation>
</comment>
<evidence type="ECO:0000256" key="4">
    <source>
        <dbReference type="ARBA" id="ARBA00022519"/>
    </source>
</evidence>
<keyword evidence="3" id="KW-1003">Cell membrane</keyword>
<evidence type="ECO:0000256" key="8">
    <source>
        <dbReference type="SAM" id="Phobius"/>
    </source>
</evidence>
<dbReference type="AlphaFoldDB" id="A0A2H0YWR4"/>
<dbReference type="InterPro" id="IPR018076">
    <property type="entry name" value="T2SS_GspF_dom"/>
</dbReference>
<evidence type="ECO:0000313" key="11">
    <source>
        <dbReference type="Proteomes" id="UP000231542"/>
    </source>
</evidence>
<comment type="similarity">
    <text evidence="2">Belongs to the GSP F family.</text>
</comment>
<protein>
    <recommendedName>
        <fullName evidence="9">Type II secretion system protein GspF domain-containing protein</fullName>
    </recommendedName>
</protein>
<sequence length="402" mass="45540">MATFEYTVIDLENTIRRGSVRGWTRKHVSRQLIELGVSIVTLNKVKNQTSFWKGILRHVSRIDRIVFLRNLMTMMKAGLNLPEALASSREQTVNPTMKRIISDAEKTVLSGQPLSSALQRHINVFSPITVAMIKIGEHGGKLVETLEFLVKQQEGDFRLSRKIRNALVYPAIIFLTMIAIVVMMMIYVIPKIANIYEEVSAELPIYTRILIELSNFFVNWGIYLAIILVLLFFLLKSILKVSPKFKKFVHRLILNLPSIGLVIKKLNLSLISRSLHMLTKAGVSIDEGLILASNAASNVNYQEAIRIGENFVKRGVMLSDIFKGKPKLFLPIFQKMIRTGEETGYLDDMFQHVSKYYDEDIQNWTSNLSTMIEPILLVITGVVVGGVALAVMFPLWNFANVL</sequence>
<comment type="caution">
    <text evidence="10">The sequence shown here is derived from an EMBL/GenBank/DDBJ whole genome shotgun (WGS) entry which is preliminary data.</text>
</comment>
<organism evidence="10 11">
    <name type="scientific">Candidatus Kerfeldbacteria bacterium CG08_land_8_20_14_0_20_40_16</name>
    <dbReference type="NCBI Taxonomy" id="2014244"/>
    <lineage>
        <taxon>Bacteria</taxon>
        <taxon>Candidatus Kerfeldiibacteriota</taxon>
    </lineage>
</organism>
<proteinExistence type="inferred from homology"/>
<dbReference type="Gene3D" id="1.20.81.30">
    <property type="entry name" value="Type II secretion system (T2SS), domain F"/>
    <property type="match status" value="2"/>
</dbReference>
<evidence type="ECO:0000259" key="9">
    <source>
        <dbReference type="Pfam" id="PF00482"/>
    </source>
</evidence>
<keyword evidence="5 8" id="KW-0812">Transmembrane</keyword>
<feature type="transmembrane region" description="Helical" evidence="8">
    <location>
        <begin position="167"/>
        <end position="189"/>
    </location>
</feature>
<gene>
    <name evidence="10" type="ORF">COT24_00815</name>
</gene>
<dbReference type="PANTHER" id="PTHR30012:SF0">
    <property type="entry name" value="TYPE II SECRETION SYSTEM PROTEIN F-RELATED"/>
    <property type="match status" value="1"/>
</dbReference>
<feature type="domain" description="Type II secretion system protein GspF" evidence="9">
    <location>
        <begin position="272"/>
        <end position="394"/>
    </location>
</feature>
<accession>A0A2H0YWR4</accession>
<evidence type="ECO:0000256" key="2">
    <source>
        <dbReference type="ARBA" id="ARBA00005745"/>
    </source>
</evidence>
<dbReference type="PRINTS" id="PR00812">
    <property type="entry name" value="BCTERIALGSPF"/>
</dbReference>
<dbReference type="InterPro" id="IPR003004">
    <property type="entry name" value="GspF/PilC"/>
</dbReference>
<evidence type="ECO:0000256" key="7">
    <source>
        <dbReference type="ARBA" id="ARBA00023136"/>
    </source>
</evidence>
<dbReference type="Proteomes" id="UP000231542">
    <property type="component" value="Unassembled WGS sequence"/>
</dbReference>
<evidence type="ECO:0000256" key="5">
    <source>
        <dbReference type="ARBA" id="ARBA00022692"/>
    </source>
</evidence>
<feature type="transmembrane region" description="Helical" evidence="8">
    <location>
        <begin position="375"/>
        <end position="396"/>
    </location>
</feature>
<evidence type="ECO:0000313" key="10">
    <source>
        <dbReference type="EMBL" id="PIS42925.1"/>
    </source>
</evidence>
<keyword evidence="6 8" id="KW-1133">Transmembrane helix</keyword>
<name>A0A2H0YWR4_9BACT</name>
<dbReference type="InterPro" id="IPR042094">
    <property type="entry name" value="T2SS_GspF_sf"/>
</dbReference>
<feature type="transmembrane region" description="Helical" evidence="8">
    <location>
        <begin position="220"/>
        <end position="239"/>
    </location>
</feature>
<dbReference type="FunFam" id="1.20.81.30:FF:000001">
    <property type="entry name" value="Type II secretion system protein F"/>
    <property type="match status" value="1"/>
</dbReference>
<keyword evidence="4" id="KW-0997">Cell inner membrane</keyword>
<dbReference type="GO" id="GO:0005886">
    <property type="term" value="C:plasma membrane"/>
    <property type="evidence" value="ECO:0007669"/>
    <property type="project" value="UniProtKB-SubCell"/>
</dbReference>
<reference evidence="10 11" key="1">
    <citation type="submission" date="2017-09" db="EMBL/GenBank/DDBJ databases">
        <title>Depth-based differentiation of microbial function through sediment-hosted aquifers and enrichment of novel symbionts in the deep terrestrial subsurface.</title>
        <authorList>
            <person name="Probst A.J."/>
            <person name="Ladd B."/>
            <person name="Jarett J.K."/>
            <person name="Geller-Mcgrath D.E."/>
            <person name="Sieber C.M."/>
            <person name="Emerson J.B."/>
            <person name="Anantharaman K."/>
            <person name="Thomas B.C."/>
            <person name="Malmstrom R."/>
            <person name="Stieglmeier M."/>
            <person name="Klingl A."/>
            <person name="Woyke T."/>
            <person name="Ryan C.M."/>
            <person name="Banfield J.F."/>
        </authorList>
    </citation>
    <scope>NUCLEOTIDE SEQUENCE [LARGE SCALE GENOMIC DNA]</scope>
    <source>
        <strain evidence="10">CG08_land_8_20_14_0_20_40_16</strain>
    </source>
</reference>
<evidence type="ECO:0000256" key="6">
    <source>
        <dbReference type="ARBA" id="ARBA00022989"/>
    </source>
</evidence>
<dbReference type="EMBL" id="PEXU01000011">
    <property type="protein sequence ID" value="PIS42925.1"/>
    <property type="molecule type" value="Genomic_DNA"/>
</dbReference>
<evidence type="ECO:0000256" key="3">
    <source>
        <dbReference type="ARBA" id="ARBA00022475"/>
    </source>
</evidence>